<sequence>MIEVIKAIETQSGVSFVYNTSIMKNAQKVSIDVKDADINTLLQKICKESGNNYKVIDNQVVFFKVTAPVAKSIKVLIKPETSQLSTNMHEAISKNIIQSEKNICDRNPLLDTANKPTLDINKNIITDPLKTAPLTTDSIVNEVHIFPISAKLAINQDCSSDSLRLSCLNIAEQNTSTDKLSANKYFYSIQIKKEFGISPGFSKGDTLSTEEVQILNNSVASYGIGGGIKLGYTIKRFSFKTGLLYTQFIERFSIKKTRKIFSRQTHWEGITWQEQSSEGIIIHTDTIPITQTIVSDSVAVQRQTYKSSYLEIPFDIDYSIPINAKWSVFGSLGITYAITLKKNYTSPFSAYNPKAVNKLDLSVGISTGLKFFSNRLHYYFMAGGRTRTSLNVNNKLINRNPIYLNMTVGVINYF</sequence>
<proteinExistence type="predicted"/>
<accession>A0A7M4D8P9</accession>
<reference evidence="3 4" key="1">
    <citation type="submission" date="2019-11" db="EMBL/GenBank/DDBJ databases">
        <title>Draft genome sequence of Labilibaculum sp. strain SYP isolated from Black Sea.</title>
        <authorList>
            <person name="Yadav S."/>
            <person name="Villanueva L."/>
        </authorList>
    </citation>
    <scope>NUCLEOTIDE SEQUENCE [LARGE SCALE GENOMIC DNA]</scope>
    <source>
        <strain evidence="3 4">44</strain>
    </source>
</reference>
<dbReference type="InterPro" id="IPR025665">
    <property type="entry name" value="Beta-barrel_OMP_2"/>
</dbReference>
<comment type="caution">
    <text evidence="2">The sequence shown here is derived from an EMBL/GenBank/DDBJ whole genome shotgun (WGS) entry which is preliminary data.</text>
</comment>
<evidence type="ECO:0000313" key="4">
    <source>
        <dbReference type="Proteomes" id="UP000285951"/>
    </source>
</evidence>
<dbReference type="EMBL" id="WOTW01000038">
    <property type="protein sequence ID" value="MUP39028.1"/>
    <property type="molecule type" value="Genomic_DNA"/>
</dbReference>
<dbReference type="Proteomes" id="UP000285951">
    <property type="component" value="Unassembled WGS sequence"/>
</dbReference>
<dbReference type="Proteomes" id="UP000462449">
    <property type="component" value="Unassembled WGS sequence"/>
</dbReference>
<evidence type="ECO:0000313" key="2">
    <source>
        <dbReference type="EMBL" id="MUP39028.1"/>
    </source>
</evidence>
<feature type="domain" description="Outer membrane protein beta-barrel" evidence="1">
    <location>
        <begin position="194"/>
        <end position="376"/>
    </location>
</feature>
<keyword evidence="4" id="KW-1185">Reference proteome</keyword>
<dbReference type="AlphaFoldDB" id="A0A7M4D8P9"/>
<name>A0A7M4D8P9_9BACT</name>
<evidence type="ECO:0000313" key="5">
    <source>
        <dbReference type="Proteomes" id="UP000462449"/>
    </source>
</evidence>
<dbReference type="EMBL" id="QTZN02000038">
    <property type="protein sequence ID" value="MVB08233.1"/>
    <property type="molecule type" value="Genomic_DNA"/>
</dbReference>
<protein>
    <submittedName>
        <fullName evidence="2">Outer membrane beta-barrel protein</fullName>
    </submittedName>
</protein>
<gene>
    <name evidence="3" type="ORF">DWB62_014505</name>
    <name evidence="2" type="ORF">GNY23_14505</name>
</gene>
<organism evidence="2 5">
    <name type="scientific">Labilibaculum euxinus</name>
    <dbReference type="NCBI Taxonomy" id="2686357"/>
    <lineage>
        <taxon>Bacteria</taxon>
        <taxon>Pseudomonadati</taxon>
        <taxon>Bacteroidota</taxon>
        <taxon>Bacteroidia</taxon>
        <taxon>Marinilabiliales</taxon>
        <taxon>Marinifilaceae</taxon>
        <taxon>Labilibaculum</taxon>
    </lineage>
</organism>
<reference evidence="2 5" key="2">
    <citation type="submission" date="2019-12" db="EMBL/GenBank/DDBJ databases">
        <title>Draft genome sequence of Labilibaculum sp. strain 44 isolated from deep waters of Black Sea.</title>
        <authorList>
            <person name="Yadav S."/>
            <person name="Villanueva L."/>
        </authorList>
    </citation>
    <scope>NUCLEOTIDE SEQUENCE [LARGE SCALE GENOMIC DNA]</scope>
    <source>
        <strain evidence="2 5">44</strain>
    </source>
</reference>
<dbReference type="Pfam" id="PF13568">
    <property type="entry name" value="OMP_b-brl_2"/>
    <property type="match status" value="1"/>
</dbReference>
<evidence type="ECO:0000313" key="3">
    <source>
        <dbReference type="EMBL" id="MVB08233.1"/>
    </source>
</evidence>
<evidence type="ECO:0000259" key="1">
    <source>
        <dbReference type="Pfam" id="PF13568"/>
    </source>
</evidence>
<dbReference type="RefSeq" id="WP_156196529.1">
    <property type="nucleotide sequence ID" value="NZ_QTZN02000038.1"/>
</dbReference>